<dbReference type="AlphaFoldDB" id="A0A1Q2CZE2"/>
<dbReference type="EMBL" id="CP019607">
    <property type="protein sequence ID" value="AQP51483.1"/>
    <property type="molecule type" value="Genomic_DNA"/>
</dbReference>
<protein>
    <submittedName>
        <fullName evidence="1">Uncharacterized protein</fullName>
    </submittedName>
</protein>
<organism evidence="1 2">
    <name type="scientific">Tessaracoccus flavescens</name>
    <dbReference type="NCBI Taxonomy" id="399497"/>
    <lineage>
        <taxon>Bacteria</taxon>
        <taxon>Bacillati</taxon>
        <taxon>Actinomycetota</taxon>
        <taxon>Actinomycetes</taxon>
        <taxon>Propionibacteriales</taxon>
        <taxon>Propionibacteriaceae</taxon>
        <taxon>Tessaracoccus</taxon>
    </lineage>
</organism>
<name>A0A1Q2CZE2_9ACTN</name>
<evidence type="ECO:0000313" key="2">
    <source>
        <dbReference type="Proteomes" id="UP000188235"/>
    </source>
</evidence>
<proteinExistence type="predicted"/>
<dbReference type="Proteomes" id="UP000188235">
    <property type="component" value="Chromosome"/>
</dbReference>
<keyword evidence="2" id="KW-1185">Reference proteome</keyword>
<evidence type="ECO:0000313" key="1">
    <source>
        <dbReference type="EMBL" id="AQP51483.1"/>
    </source>
</evidence>
<sequence length="79" mass="9521">MAERERRAFHHEFTTLRFRPLAEHGTWDGRAGYVPGLGWAGLSRRTRDATLRGPGRRRWVRRPIVRGRCPRTRRRRCRR</sequence>
<accession>A0A1Q2CZE2</accession>
<reference evidence="1 2" key="1">
    <citation type="journal article" date="2008" name="Int. J. Syst. Evol. Microbiol.">
        <title>Tessaracoccus flavescens sp. nov., isolated from marine sediment.</title>
        <authorList>
            <person name="Lee D.W."/>
            <person name="Lee S.D."/>
        </authorList>
    </citation>
    <scope>NUCLEOTIDE SEQUENCE [LARGE SCALE GENOMIC DNA]</scope>
    <source>
        <strain evidence="1 2">SST-39T</strain>
    </source>
</reference>
<gene>
    <name evidence="1" type="ORF">BW733_12350</name>
</gene>
<dbReference type="KEGG" id="tfa:BW733_12350"/>